<feature type="region of interest" description="Disordered" evidence="1">
    <location>
        <begin position="62"/>
        <end position="92"/>
    </location>
</feature>
<dbReference type="GeneID" id="37077047"/>
<proteinExistence type="predicted"/>
<sequence length="92" mass="10494">MISPDHTDKPRKSGTTSTTLIQERHEVGEVDHTHDRQHSLVESKLSHHLYFEDNDGFFPPSWLGQKPRDRAGTYPSTTETGMAEEFDRTLDG</sequence>
<dbReference type="Proteomes" id="UP000248349">
    <property type="component" value="Unassembled WGS sequence"/>
</dbReference>
<gene>
    <name evidence="2" type="ORF">BP01DRAFT_360024</name>
</gene>
<feature type="region of interest" description="Disordered" evidence="1">
    <location>
        <begin position="1"/>
        <end position="24"/>
    </location>
</feature>
<accession>A0A318Z3G0</accession>
<reference evidence="2 3" key="1">
    <citation type="submission" date="2016-12" db="EMBL/GenBank/DDBJ databases">
        <title>The genomes of Aspergillus section Nigri reveals drivers in fungal speciation.</title>
        <authorList>
            <consortium name="DOE Joint Genome Institute"/>
            <person name="Vesth T.C."/>
            <person name="Nybo J."/>
            <person name="Theobald S."/>
            <person name="Brandl J."/>
            <person name="Frisvad J.C."/>
            <person name="Nielsen K.F."/>
            <person name="Lyhne E.K."/>
            <person name="Kogle M.E."/>
            <person name="Kuo A."/>
            <person name="Riley R."/>
            <person name="Clum A."/>
            <person name="Nolan M."/>
            <person name="Lipzen A."/>
            <person name="Salamov A."/>
            <person name="Henrissat B."/>
            <person name="Wiebenga A."/>
            <person name="De Vries R.P."/>
            <person name="Grigoriev I.V."/>
            <person name="Mortensen U.H."/>
            <person name="Andersen M.R."/>
            <person name="Baker S.E."/>
        </authorList>
    </citation>
    <scope>NUCLEOTIDE SEQUENCE [LARGE SCALE GENOMIC DNA]</scope>
    <source>
        <strain evidence="2 3">JOP 1030-1</strain>
    </source>
</reference>
<protein>
    <submittedName>
        <fullName evidence="2">Uncharacterized protein</fullName>
    </submittedName>
</protein>
<organism evidence="2 3">
    <name type="scientific">Aspergillus saccharolyticus JOP 1030-1</name>
    <dbReference type="NCBI Taxonomy" id="1450539"/>
    <lineage>
        <taxon>Eukaryota</taxon>
        <taxon>Fungi</taxon>
        <taxon>Dikarya</taxon>
        <taxon>Ascomycota</taxon>
        <taxon>Pezizomycotina</taxon>
        <taxon>Eurotiomycetes</taxon>
        <taxon>Eurotiomycetidae</taxon>
        <taxon>Eurotiales</taxon>
        <taxon>Aspergillaceae</taxon>
        <taxon>Aspergillus</taxon>
        <taxon>Aspergillus subgen. Circumdati</taxon>
    </lineage>
</organism>
<name>A0A318Z3G0_9EURO</name>
<dbReference type="EMBL" id="KZ821259">
    <property type="protein sequence ID" value="PYH41825.1"/>
    <property type="molecule type" value="Genomic_DNA"/>
</dbReference>
<evidence type="ECO:0000313" key="3">
    <source>
        <dbReference type="Proteomes" id="UP000248349"/>
    </source>
</evidence>
<dbReference type="RefSeq" id="XP_025427807.1">
    <property type="nucleotide sequence ID" value="XM_025575819.1"/>
</dbReference>
<dbReference type="OrthoDB" id="4507035at2759"/>
<feature type="compositionally biased region" description="Basic and acidic residues" evidence="1">
    <location>
        <begin position="1"/>
        <end position="11"/>
    </location>
</feature>
<evidence type="ECO:0000313" key="2">
    <source>
        <dbReference type="EMBL" id="PYH41825.1"/>
    </source>
</evidence>
<keyword evidence="3" id="KW-1185">Reference proteome</keyword>
<evidence type="ECO:0000256" key="1">
    <source>
        <dbReference type="SAM" id="MobiDB-lite"/>
    </source>
</evidence>
<dbReference type="AlphaFoldDB" id="A0A318Z3G0"/>